<keyword evidence="3" id="KW-1185">Reference proteome</keyword>
<evidence type="ECO:0000313" key="2">
    <source>
        <dbReference type="EMBL" id="KAL0067973.1"/>
    </source>
</evidence>
<feature type="region of interest" description="Disordered" evidence="1">
    <location>
        <begin position="69"/>
        <end position="103"/>
    </location>
</feature>
<sequence length="394" mass="43300">MSPVPMKGLDSDEKTIRRSTSTASLAIPPDCSSRWIPQTPTSPYMLTTPSMFSLKAREEVQDMLPTIFRISNDGSRPPRSRTSTVQTARSSEAEDDYALPSPAPTYDSLRRRLDSISLTPEERLARFWESLDQDIKTKSSDMGRYSIGEPLAIARRSRNKTITNSPLASRLSLSNLTASTQRFSQFIKPSTPSSALLRKHKSSPSLVLIKENLPKDVEQIGNGIGFTYRAPAHPVPLPVSTPVNEMMARSKLKRQISGLKFGGSRVLKWGNALWARKGERPLYVGGSENTGMWKEKETAEDVYVGRVSSSTRAGMGMDTDDVPQVSDGDVFRYGMLPEVRNAGIVSPVTETDSTVNNSPYPDSGFPIQGAQGSGTLTELLREGGGRRMTLRLVL</sequence>
<reference evidence="2 3" key="1">
    <citation type="submission" date="2024-05" db="EMBL/GenBank/DDBJ databases">
        <title>A draft genome resource for the thread blight pathogen Marasmius tenuissimus strain MS-2.</title>
        <authorList>
            <person name="Yulfo-Soto G.E."/>
            <person name="Baruah I.K."/>
            <person name="Amoako-Attah I."/>
            <person name="Bukari Y."/>
            <person name="Meinhardt L.W."/>
            <person name="Bailey B.A."/>
            <person name="Cohen S.P."/>
        </authorList>
    </citation>
    <scope>NUCLEOTIDE SEQUENCE [LARGE SCALE GENOMIC DNA]</scope>
    <source>
        <strain evidence="2 3">MS-2</strain>
    </source>
</reference>
<name>A0ABR3A302_9AGAR</name>
<evidence type="ECO:0000313" key="3">
    <source>
        <dbReference type="Proteomes" id="UP001437256"/>
    </source>
</evidence>
<accession>A0ABR3A302</accession>
<proteinExistence type="predicted"/>
<gene>
    <name evidence="2" type="ORF">AAF712_004876</name>
</gene>
<dbReference type="EMBL" id="JBBXMP010000021">
    <property type="protein sequence ID" value="KAL0067973.1"/>
    <property type="molecule type" value="Genomic_DNA"/>
</dbReference>
<organism evidence="2 3">
    <name type="scientific">Marasmius tenuissimus</name>
    <dbReference type="NCBI Taxonomy" id="585030"/>
    <lineage>
        <taxon>Eukaryota</taxon>
        <taxon>Fungi</taxon>
        <taxon>Dikarya</taxon>
        <taxon>Basidiomycota</taxon>
        <taxon>Agaricomycotina</taxon>
        <taxon>Agaricomycetes</taxon>
        <taxon>Agaricomycetidae</taxon>
        <taxon>Agaricales</taxon>
        <taxon>Marasmiineae</taxon>
        <taxon>Marasmiaceae</taxon>
        <taxon>Marasmius</taxon>
    </lineage>
</organism>
<dbReference type="Proteomes" id="UP001437256">
    <property type="component" value="Unassembled WGS sequence"/>
</dbReference>
<feature type="region of interest" description="Disordered" evidence="1">
    <location>
        <begin position="1"/>
        <end position="40"/>
    </location>
</feature>
<protein>
    <submittedName>
        <fullName evidence="2">Uncharacterized protein</fullName>
    </submittedName>
</protein>
<comment type="caution">
    <text evidence="2">The sequence shown here is derived from an EMBL/GenBank/DDBJ whole genome shotgun (WGS) entry which is preliminary data.</text>
</comment>
<evidence type="ECO:0000256" key="1">
    <source>
        <dbReference type="SAM" id="MobiDB-lite"/>
    </source>
</evidence>
<feature type="compositionally biased region" description="Polar residues" evidence="1">
    <location>
        <begin position="80"/>
        <end position="90"/>
    </location>
</feature>